<evidence type="ECO:0000256" key="8">
    <source>
        <dbReference type="ARBA" id="ARBA00022701"/>
    </source>
</evidence>
<dbReference type="InterPro" id="IPR013965">
    <property type="entry name" value="DASH_Dad3"/>
</dbReference>
<dbReference type="Pfam" id="PF08656">
    <property type="entry name" value="DASH_Dad3"/>
    <property type="match status" value="1"/>
</dbReference>
<evidence type="ECO:0000256" key="6">
    <source>
        <dbReference type="ARBA" id="ARBA00022490"/>
    </source>
</evidence>
<keyword evidence="9" id="KW-0498">Mitosis</keyword>
<proteinExistence type="inferred from homology"/>
<reference evidence="18 19" key="1">
    <citation type="submission" date="2016-03" db="EMBL/GenBank/DDBJ databases">
        <title>How can Kluyveromyces marxianus grow so fast - potential evolutionary course in Saccharomyces Complex revealed by comparative genomics.</title>
        <authorList>
            <person name="Mo W."/>
            <person name="Lu W."/>
            <person name="Yang X."/>
            <person name="Qi J."/>
            <person name="Lv H."/>
        </authorList>
    </citation>
    <scope>NUCLEOTIDE SEQUENCE [LARGE SCALE GENOMIC DNA]</scope>
    <source>
        <strain evidence="18 19">FIM1</strain>
    </source>
</reference>
<evidence type="ECO:0000256" key="1">
    <source>
        <dbReference type="ARBA" id="ARBA00004123"/>
    </source>
</evidence>
<evidence type="ECO:0000256" key="11">
    <source>
        <dbReference type="ARBA" id="ARBA00022838"/>
    </source>
</evidence>
<evidence type="ECO:0000256" key="14">
    <source>
        <dbReference type="ARBA" id="ARBA00023306"/>
    </source>
</evidence>
<evidence type="ECO:0000313" key="18">
    <source>
        <dbReference type="EMBL" id="QGN14428.1"/>
    </source>
</evidence>
<keyword evidence="11" id="KW-0995">Kinetochore</keyword>
<comment type="similarity">
    <text evidence="4">Belongs to the DASH complex DAD3 family.</text>
</comment>
<keyword evidence="5" id="KW-0158">Chromosome</keyword>
<evidence type="ECO:0000256" key="13">
    <source>
        <dbReference type="ARBA" id="ARBA00023242"/>
    </source>
</evidence>
<evidence type="ECO:0000256" key="17">
    <source>
        <dbReference type="ARBA" id="ARBA00044305"/>
    </source>
</evidence>
<keyword evidence="15" id="KW-0137">Centromere</keyword>
<evidence type="ECO:0000256" key="16">
    <source>
        <dbReference type="ARBA" id="ARBA00044179"/>
    </source>
</evidence>
<evidence type="ECO:0000313" key="19">
    <source>
        <dbReference type="Proteomes" id="UP000422736"/>
    </source>
</evidence>
<evidence type="ECO:0000256" key="10">
    <source>
        <dbReference type="ARBA" id="ARBA00022829"/>
    </source>
</evidence>
<evidence type="ECO:0000256" key="9">
    <source>
        <dbReference type="ARBA" id="ARBA00022776"/>
    </source>
</evidence>
<dbReference type="Proteomes" id="UP000422736">
    <property type="component" value="Chromosome 2"/>
</dbReference>
<dbReference type="PANTHER" id="PTHR28017:SF1">
    <property type="entry name" value="DASH COMPLEX SUBUNIT DAD3"/>
    <property type="match status" value="1"/>
</dbReference>
<evidence type="ECO:0000256" key="4">
    <source>
        <dbReference type="ARBA" id="ARBA00006277"/>
    </source>
</evidence>
<keyword evidence="10" id="KW-0159">Chromosome partition</keyword>
<comment type="subcellular location">
    <subcellularLocation>
        <location evidence="3">Chromosome</location>
        <location evidence="3">Centromere</location>
        <location evidence="3">Kinetochore</location>
    </subcellularLocation>
    <subcellularLocation>
        <location evidence="2">Cytoplasm</location>
        <location evidence="2">Cytoskeleton</location>
        <location evidence="2">Spindle</location>
    </subcellularLocation>
    <subcellularLocation>
        <location evidence="1">Nucleus</location>
    </subcellularLocation>
</comment>
<keyword evidence="12" id="KW-0206">Cytoskeleton</keyword>
<sequence>MSSEMTPLQKSVLERYQSLAESLRELKETLSDLNNTHENSKPEEILQEMREIEVKISLVSTLMKGAVYSLVLQRWADKNPQV</sequence>
<keyword evidence="8" id="KW-0493">Microtubule</keyword>
<evidence type="ECO:0000256" key="7">
    <source>
        <dbReference type="ARBA" id="ARBA00022618"/>
    </source>
</evidence>
<reference evidence="18 19" key="2">
    <citation type="submission" date="2019-11" db="EMBL/GenBank/DDBJ databases">
        <authorList>
            <person name="Lu H."/>
        </authorList>
    </citation>
    <scope>NUCLEOTIDE SEQUENCE [LARGE SCALE GENOMIC DNA]</scope>
    <source>
        <strain evidence="18 19">FIM1</strain>
    </source>
</reference>
<keyword evidence="6" id="KW-0963">Cytoplasm</keyword>
<gene>
    <name evidence="18" type="primary">DAD3</name>
    <name evidence="18" type="ORF">FIM1_1089</name>
</gene>
<accession>A0ABX6ETJ4</accession>
<dbReference type="PANTHER" id="PTHR28017">
    <property type="entry name" value="DASH COMPLEX SUBUNIT DAD3"/>
    <property type="match status" value="1"/>
</dbReference>
<dbReference type="EMBL" id="CP015055">
    <property type="protein sequence ID" value="QGN14428.1"/>
    <property type="molecule type" value="Genomic_DNA"/>
</dbReference>
<protein>
    <recommendedName>
        <fullName evidence="16">DASH complex subunit DAD3</fullName>
    </recommendedName>
    <alternativeName>
        <fullName evidence="17">Outer kinetochore protein DAD3</fullName>
    </alternativeName>
</protein>
<organism evidence="18 19">
    <name type="scientific">Kluyveromyces marxianus</name>
    <name type="common">Yeast</name>
    <name type="synonym">Candida kefyr</name>
    <dbReference type="NCBI Taxonomy" id="4911"/>
    <lineage>
        <taxon>Eukaryota</taxon>
        <taxon>Fungi</taxon>
        <taxon>Dikarya</taxon>
        <taxon>Ascomycota</taxon>
        <taxon>Saccharomycotina</taxon>
        <taxon>Saccharomycetes</taxon>
        <taxon>Saccharomycetales</taxon>
        <taxon>Saccharomycetaceae</taxon>
        <taxon>Kluyveromyces</taxon>
    </lineage>
</organism>
<keyword evidence="14" id="KW-0131">Cell cycle</keyword>
<evidence type="ECO:0000256" key="3">
    <source>
        <dbReference type="ARBA" id="ARBA00004629"/>
    </source>
</evidence>
<keyword evidence="13" id="KW-0539">Nucleus</keyword>
<evidence type="ECO:0000256" key="5">
    <source>
        <dbReference type="ARBA" id="ARBA00022454"/>
    </source>
</evidence>
<name>A0ABX6ETJ4_KLUMA</name>
<evidence type="ECO:0000256" key="12">
    <source>
        <dbReference type="ARBA" id="ARBA00023212"/>
    </source>
</evidence>
<keyword evidence="19" id="KW-1185">Reference proteome</keyword>
<keyword evidence="7" id="KW-0132">Cell division</keyword>
<evidence type="ECO:0000256" key="15">
    <source>
        <dbReference type="ARBA" id="ARBA00023328"/>
    </source>
</evidence>
<evidence type="ECO:0000256" key="2">
    <source>
        <dbReference type="ARBA" id="ARBA00004186"/>
    </source>
</evidence>